<dbReference type="NCBIfam" id="TIGR00392">
    <property type="entry name" value="ileS"/>
    <property type="match status" value="1"/>
</dbReference>
<dbReference type="STRING" id="1054147.F4Q549"/>
<dbReference type="OMA" id="EIIVIHK"/>
<dbReference type="GO" id="GO:0006428">
    <property type="term" value="P:isoleucyl-tRNA aminoacylation"/>
    <property type="evidence" value="ECO:0007669"/>
    <property type="project" value="InterPro"/>
</dbReference>
<dbReference type="Proteomes" id="UP000007797">
    <property type="component" value="Unassembled WGS sequence"/>
</dbReference>
<dbReference type="EC" id="6.1.1.5" evidence="3"/>
<dbReference type="InterPro" id="IPR009008">
    <property type="entry name" value="Val/Leu/Ile-tRNA-synth_edit"/>
</dbReference>
<keyword evidence="16" id="KW-1185">Reference proteome</keyword>
<evidence type="ECO:0000256" key="3">
    <source>
        <dbReference type="ARBA" id="ARBA00013165"/>
    </source>
</evidence>
<name>F4Q549_CACFS</name>
<dbReference type="CDD" id="cd07961">
    <property type="entry name" value="Anticodon_Ia_Ile_ABEc"/>
    <property type="match status" value="1"/>
</dbReference>
<evidence type="ECO:0000256" key="4">
    <source>
        <dbReference type="ARBA" id="ARBA00022490"/>
    </source>
</evidence>
<dbReference type="GO" id="GO:0004822">
    <property type="term" value="F:isoleucine-tRNA ligase activity"/>
    <property type="evidence" value="ECO:0007669"/>
    <property type="project" value="UniProtKB-EC"/>
</dbReference>
<dbReference type="Pfam" id="PF08264">
    <property type="entry name" value="Anticodon_1"/>
    <property type="match status" value="1"/>
</dbReference>
<dbReference type="InterPro" id="IPR013155">
    <property type="entry name" value="M/V/L/I-tRNA-synth_anticd-bd"/>
</dbReference>
<keyword evidence="5 12" id="KW-0436">Ligase</keyword>
<dbReference type="PANTHER" id="PTHR42780:SF1">
    <property type="entry name" value="ISOLEUCINE--TRNA LIGASE, CYTOPLASMIC"/>
    <property type="match status" value="1"/>
</dbReference>
<dbReference type="GO" id="GO:0005524">
    <property type="term" value="F:ATP binding"/>
    <property type="evidence" value="ECO:0007669"/>
    <property type="project" value="UniProtKB-KW"/>
</dbReference>
<dbReference type="Pfam" id="PF00133">
    <property type="entry name" value="tRNA-synt_1"/>
    <property type="match status" value="1"/>
</dbReference>
<dbReference type="InterPro" id="IPR002301">
    <property type="entry name" value="Ile-tRNA-ligase"/>
</dbReference>
<gene>
    <name evidence="15" type="primary">ileS</name>
    <name evidence="15" type="ORF">DFA_08943</name>
</gene>
<evidence type="ECO:0000256" key="10">
    <source>
        <dbReference type="ARBA" id="ARBA00032665"/>
    </source>
</evidence>
<keyword evidence="4" id="KW-0963">Cytoplasm</keyword>
<evidence type="ECO:0000256" key="2">
    <source>
        <dbReference type="ARBA" id="ARBA00005594"/>
    </source>
</evidence>
<evidence type="ECO:0000256" key="1">
    <source>
        <dbReference type="ARBA" id="ARBA00004496"/>
    </source>
</evidence>
<evidence type="ECO:0000256" key="5">
    <source>
        <dbReference type="ARBA" id="ARBA00022598"/>
    </source>
</evidence>
<dbReference type="PRINTS" id="PR00984">
    <property type="entry name" value="TRNASYNTHILE"/>
</dbReference>
<dbReference type="PANTHER" id="PTHR42780">
    <property type="entry name" value="SOLEUCYL-TRNA SYNTHETASE"/>
    <property type="match status" value="1"/>
</dbReference>
<dbReference type="HAMAP" id="MF_02003">
    <property type="entry name" value="Ile_tRNA_synth_type2"/>
    <property type="match status" value="1"/>
</dbReference>
<dbReference type="RefSeq" id="XP_004356426.1">
    <property type="nucleotide sequence ID" value="XM_004356373.1"/>
</dbReference>
<accession>F4Q549</accession>
<protein>
    <recommendedName>
        <fullName evidence="3">isoleucine--tRNA ligase</fullName>
        <ecNumber evidence="3">6.1.1.5</ecNumber>
    </recommendedName>
    <alternativeName>
        <fullName evidence="10">Isoleucyl-tRNA synthetase</fullName>
    </alternativeName>
</protein>
<dbReference type="GO" id="GO:0005737">
    <property type="term" value="C:cytoplasm"/>
    <property type="evidence" value="ECO:0007669"/>
    <property type="project" value="UniProtKB-SubCell"/>
</dbReference>
<comment type="subcellular location">
    <subcellularLocation>
        <location evidence="1">Cytoplasm</location>
    </subcellularLocation>
</comment>
<dbReference type="KEGG" id="dfa:DFA_08943"/>
<reference evidence="16" key="1">
    <citation type="journal article" date="2011" name="Genome Res.">
        <title>Phylogeny-wide analysis of social amoeba genomes highlights ancient origins for complex intercellular communication.</title>
        <authorList>
            <person name="Heidel A.J."/>
            <person name="Lawal H.M."/>
            <person name="Felder M."/>
            <person name="Schilde C."/>
            <person name="Helps N.R."/>
            <person name="Tunggal B."/>
            <person name="Rivero F."/>
            <person name="John U."/>
            <person name="Schleicher M."/>
            <person name="Eichinger L."/>
            <person name="Platzer M."/>
            <person name="Noegel A.A."/>
            <person name="Schaap P."/>
            <person name="Gloeckner G."/>
        </authorList>
    </citation>
    <scope>NUCLEOTIDE SEQUENCE [LARGE SCALE GENOMIC DNA]</scope>
    <source>
        <strain evidence="16">SH3</strain>
    </source>
</reference>
<dbReference type="FunFam" id="3.40.50.620:FF:000023">
    <property type="entry name" value="Isoleucyl-tRNA synthetase,cytoplasmic"/>
    <property type="match status" value="1"/>
</dbReference>
<dbReference type="SUPFAM" id="SSF52374">
    <property type="entry name" value="Nucleotidylyl transferase"/>
    <property type="match status" value="1"/>
</dbReference>
<dbReference type="AlphaFoldDB" id="F4Q549"/>
<dbReference type="GO" id="GO:0000049">
    <property type="term" value="F:tRNA binding"/>
    <property type="evidence" value="ECO:0007669"/>
    <property type="project" value="InterPro"/>
</dbReference>
<dbReference type="Gene3D" id="3.40.50.620">
    <property type="entry name" value="HUPs"/>
    <property type="match status" value="2"/>
</dbReference>
<dbReference type="InterPro" id="IPR023586">
    <property type="entry name" value="Ile-tRNA-ligase_type2"/>
</dbReference>
<dbReference type="InterPro" id="IPR009080">
    <property type="entry name" value="tRNAsynth_Ia_anticodon-bd"/>
</dbReference>
<keyword evidence="6 12" id="KW-0547">Nucleotide-binding</keyword>
<organism evidence="15 16">
    <name type="scientific">Cavenderia fasciculata</name>
    <name type="common">Slime mold</name>
    <name type="synonym">Dictyostelium fasciculatum</name>
    <dbReference type="NCBI Taxonomy" id="261658"/>
    <lineage>
        <taxon>Eukaryota</taxon>
        <taxon>Amoebozoa</taxon>
        <taxon>Evosea</taxon>
        <taxon>Eumycetozoa</taxon>
        <taxon>Dictyostelia</taxon>
        <taxon>Acytosteliales</taxon>
        <taxon>Cavenderiaceae</taxon>
        <taxon>Cavenderia</taxon>
    </lineage>
</organism>
<proteinExistence type="inferred from homology"/>
<dbReference type="SUPFAM" id="SSF47323">
    <property type="entry name" value="Anticodon-binding domain of a subclass of class I aminoacyl-tRNA synthetases"/>
    <property type="match status" value="1"/>
</dbReference>
<dbReference type="FunFam" id="1.10.730.10:FF:000004">
    <property type="entry name" value="Isoleucyl-tRNA synthetase, cytoplasmic"/>
    <property type="match status" value="1"/>
</dbReference>
<evidence type="ECO:0000256" key="11">
    <source>
        <dbReference type="ARBA" id="ARBA00048359"/>
    </source>
</evidence>
<evidence type="ECO:0000256" key="7">
    <source>
        <dbReference type="ARBA" id="ARBA00022840"/>
    </source>
</evidence>
<feature type="domain" description="Aminoacyl-tRNA synthetase class Ia" evidence="13">
    <location>
        <begin position="28"/>
        <end position="660"/>
    </location>
</feature>
<evidence type="ECO:0000313" key="16">
    <source>
        <dbReference type="Proteomes" id="UP000007797"/>
    </source>
</evidence>
<evidence type="ECO:0000256" key="6">
    <source>
        <dbReference type="ARBA" id="ARBA00022741"/>
    </source>
</evidence>
<dbReference type="GO" id="GO:0002161">
    <property type="term" value="F:aminoacyl-tRNA deacylase activity"/>
    <property type="evidence" value="ECO:0007669"/>
    <property type="project" value="InterPro"/>
</dbReference>
<dbReference type="Pfam" id="PF19302">
    <property type="entry name" value="DUF5915"/>
    <property type="match status" value="1"/>
</dbReference>
<keyword evidence="8 12" id="KW-0648">Protein biosynthesis</keyword>
<dbReference type="EMBL" id="GL883021">
    <property type="protein sequence ID" value="EGG17942.1"/>
    <property type="molecule type" value="Genomic_DNA"/>
</dbReference>
<dbReference type="PROSITE" id="PS00178">
    <property type="entry name" value="AA_TRNA_LIGASE_I"/>
    <property type="match status" value="1"/>
</dbReference>
<keyword evidence="7 12" id="KW-0067">ATP-binding</keyword>
<keyword evidence="9 12" id="KW-0030">Aminoacyl-tRNA synthetase</keyword>
<dbReference type="CDD" id="cd00818">
    <property type="entry name" value="IleRS_core"/>
    <property type="match status" value="1"/>
</dbReference>
<dbReference type="Gene3D" id="1.10.730.10">
    <property type="entry name" value="Isoleucyl-tRNA Synthetase, Domain 1"/>
    <property type="match status" value="1"/>
</dbReference>
<sequence length="1082" mass="124136">MIVVACAEVRFLDVLPQNISFAEEEKKVLKYWDEINAFETSLKMSEGRPEYSFYDGPPFATGLPHYGHILAGTIKDTVTRYAHQTGHHVERRFGWDCHGLPIEFEIDKELGVRTKDDVLKMGIPAYNAACRGIVMRYSTEWEAIVKRLGRWIDMKNTYRTMDLSFMESVWWVFKQLADKDMVYQGFKVMPYSIPCTTPLSNFEASSSYKDVSDPAVVVAFPITDDAEGASFLAWTTTPWTLPCNLALVVNPKMDYVRVQDTKTNKIYVLAQKRLAIIYKDTKNTSKEFKLLATVKGAELVGKSYTPLFPFFADDVKTGAFKVVPGDYVTEDSGTGVVHAAPAYGEEDFNVCMQAGIIKREDFKRPSLNAVDVNGCYTSDVTAFAGKRVKDPAGETDKEVIKAIKAMDRLVHQSNIVHSYPFCWRSDTPLIYRAVGSWFVRVEQMRDRLLKNNEDTHWVPDFVKEKRFANWLKNASDWAVSRNRYWGTPIPIWISEDGQEMVVIGSIEELFELSGVRVTDLHRESIDHITIPSKKGGAPLRRIEEVFDCWFESGSMPYAQQHYPFENKDRFEKIFPAHFIAEGIDQTRGWFYTLLVLSTALFDKPPFQNLIVNGLVLASDGKKMSKRLKNYPDPVTVIDKFGSDALRLYLISSPVVRAETLKFQENGVKDMLKDVFLPWFNAYRFMVQNAHRHEAATGSKFVPTLEVALASTNIMDRWVLASCQSLIKFVREEMAAYRLYTVVPRLTLFINELTNWYVRLNRRRFKGANGEDDAKTSLNILFEVLLKVCVAMGPFTPFFTEYMYQNLRRVLPDGQREDSVHFVLYPEPIQAAFNVRIEEAVTRMQTVIEHGRTSRERKTKPLKYPLKDFTVISDNPQYLQDLKELESYVIEELNIQRLVLTSDDSLVNIVAEPDRKRLGQRLKTALSDVTKQIANLSVDDLRAFQKKGELNIGEHVLTTEDLKIIRKYNGDLSLFEPSGDDDVLTILELTIDQNLVEKGLVREVINRIQRLRKKSDLLPSDAVQMLYNTADEQIRTAMVNHQPYLKEILIFPVEFTQSDPTDTFAYELASVSNDNDFKLWFKK</sequence>
<evidence type="ECO:0000259" key="13">
    <source>
        <dbReference type="Pfam" id="PF00133"/>
    </source>
</evidence>
<comment type="similarity">
    <text evidence="2 12">Belongs to the class-I aminoacyl-tRNA synthetase family.</text>
</comment>
<dbReference type="FunFam" id="3.40.50.620:FF:000050">
    <property type="entry name" value="Isoleucyl-tRNA synthetase,cytoplasmic"/>
    <property type="match status" value="1"/>
</dbReference>
<dbReference type="SUPFAM" id="SSF50677">
    <property type="entry name" value="ValRS/IleRS/LeuRS editing domain"/>
    <property type="match status" value="1"/>
</dbReference>
<dbReference type="GeneID" id="14868802"/>
<dbReference type="InterPro" id="IPR002300">
    <property type="entry name" value="aa-tRNA-synth_Ia"/>
</dbReference>
<feature type="domain" description="Methionyl/Valyl/Leucyl/Isoleucyl-tRNA synthetase anticodon-binding" evidence="14">
    <location>
        <begin position="715"/>
        <end position="865"/>
    </location>
</feature>
<evidence type="ECO:0000256" key="12">
    <source>
        <dbReference type="RuleBase" id="RU363035"/>
    </source>
</evidence>
<dbReference type="InterPro" id="IPR033709">
    <property type="entry name" value="Anticodon_Ile_ABEc"/>
</dbReference>
<dbReference type="InterPro" id="IPR014729">
    <property type="entry name" value="Rossmann-like_a/b/a_fold"/>
</dbReference>
<evidence type="ECO:0000256" key="8">
    <source>
        <dbReference type="ARBA" id="ARBA00022917"/>
    </source>
</evidence>
<dbReference type="InterPro" id="IPR001412">
    <property type="entry name" value="aa-tRNA-synth_I_CS"/>
</dbReference>
<dbReference type="OrthoDB" id="1706657at2759"/>
<evidence type="ECO:0000256" key="9">
    <source>
        <dbReference type="ARBA" id="ARBA00023146"/>
    </source>
</evidence>
<comment type="catalytic activity">
    <reaction evidence="11">
        <text>tRNA(Ile) + L-isoleucine + ATP = L-isoleucyl-tRNA(Ile) + AMP + diphosphate</text>
        <dbReference type="Rhea" id="RHEA:11060"/>
        <dbReference type="Rhea" id="RHEA-COMP:9666"/>
        <dbReference type="Rhea" id="RHEA-COMP:9695"/>
        <dbReference type="ChEBI" id="CHEBI:30616"/>
        <dbReference type="ChEBI" id="CHEBI:33019"/>
        <dbReference type="ChEBI" id="CHEBI:58045"/>
        <dbReference type="ChEBI" id="CHEBI:78442"/>
        <dbReference type="ChEBI" id="CHEBI:78528"/>
        <dbReference type="ChEBI" id="CHEBI:456215"/>
        <dbReference type="EC" id="6.1.1.5"/>
    </reaction>
</comment>
<evidence type="ECO:0000259" key="14">
    <source>
        <dbReference type="Pfam" id="PF08264"/>
    </source>
</evidence>
<evidence type="ECO:0000313" key="15">
    <source>
        <dbReference type="EMBL" id="EGG17942.1"/>
    </source>
</evidence>